<name>A0A0C9ULQ9_SPHS4</name>
<dbReference type="OrthoDB" id="2637823at2759"/>
<feature type="compositionally biased region" description="Low complexity" evidence="1">
    <location>
        <begin position="100"/>
        <end position="109"/>
    </location>
</feature>
<evidence type="ECO:0000313" key="2">
    <source>
        <dbReference type="EMBL" id="KIJ43943.1"/>
    </source>
</evidence>
<evidence type="ECO:0000256" key="1">
    <source>
        <dbReference type="SAM" id="MobiDB-lite"/>
    </source>
</evidence>
<feature type="region of interest" description="Disordered" evidence="1">
    <location>
        <begin position="96"/>
        <end position="115"/>
    </location>
</feature>
<dbReference type="AlphaFoldDB" id="A0A0C9ULQ9"/>
<feature type="compositionally biased region" description="Basic residues" evidence="1">
    <location>
        <begin position="159"/>
        <end position="173"/>
    </location>
</feature>
<gene>
    <name evidence="2" type="ORF">M422DRAFT_47480</name>
</gene>
<feature type="region of interest" description="Disordered" evidence="1">
    <location>
        <begin position="1"/>
        <end position="53"/>
    </location>
</feature>
<reference evidence="2 3" key="1">
    <citation type="submission" date="2014-06" db="EMBL/GenBank/DDBJ databases">
        <title>Evolutionary Origins and Diversification of the Mycorrhizal Mutualists.</title>
        <authorList>
            <consortium name="DOE Joint Genome Institute"/>
            <consortium name="Mycorrhizal Genomics Consortium"/>
            <person name="Kohler A."/>
            <person name="Kuo A."/>
            <person name="Nagy L.G."/>
            <person name="Floudas D."/>
            <person name="Copeland A."/>
            <person name="Barry K.W."/>
            <person name="Cichocki N."/>
            <person name="Veneault-Fourrey C."/>
            <person name="LaButti K."/>
            <person name="Lindquist E.A."/>
            <person name="Lipzen A."/>
            <person name="Lundell T."/>
            <person name="Morin E."/>
            <person name="Murat C."/>
            <person name="Riley R."/>
            <person name="Ohm R."/>
            <person name="Sun H."/>
            <person name="Tunlid A."/>
            <person name="Henrissat B."/>
            <person name="Grigoriev I.V."/>
            <person name="Hibbett D.S."/>
            <person name="Martin F."/>
        </authorList>
    </citation>
    <scope>NUCLEOTIDE SEQUENCE [LARGE SCALE GENOMIC DNA]</scope>
    <source>
        <strain evidence="2 3">SS14</strain>
    </source>
</reference>
<accession>A0A0C9ULQ9</accession>
<dbReference type="HOGENOM" id="CLU_781130_0_0_1"/>
<dbReference type="EMBL" id="KN837119">
    <property type="protein sequence ID" value="KIJ43943.1"/>
    <property type="molecule type" value="Genomic_DNA"/>
</dbReference>
<organism evidence="2 3">
    <name type="scientific">Sphaerobolus stellatus (strain SS14)</name>
    <dbReference type="NCBI Taxonomy" id="990650"/>
    <lineage>
        <taxon>Eukaryota</taxon>
        <taxon>Fungi</taxon>
        <taxon>Dikarya</taxon>
        <taxon>Basidiomycota</taxon>
        <taxon>Agaricomycotina</taxon>
        <taxon>Agaricomycetes</taxon>
        <taxon>Phallomycetidae</taxon>
        <taxon>Geastrales</taxon>
        <taxon>Sphaerobolaceae</taxon>
        <taxon>Sphaerobolus</taxon>
    </lineage>
</organism>
<dbReference type="Proteomes" id="UP000054279">
    <property type="component" value="Unassembled WGS sequence"/>
</dbReference>
<keyword evidence="3" id="KW-1185">Reference proteome</keyword>
<feature type="region of interest" description="Disordered" evidence="1">
    <location>
        <begin position="154"/>
        <end position="193"/>
    </location>
</feature>
<evidence type="ECO:0000313" key="3">
    <source>
        <dbReference type="Proteomes" id="UP000054279"/>
    </source>
</evidence>
<proteinExistence type="predicted"/>
<sequence>MDVLMTAAKDAGAHADKEATSTSTAQPKHHIHPIHQQELHKSATNTNTKVKQIPTRKVKPSYIYIDEHGSIVPQENVAIDAVPNMIIELVSEAEMDPEYEASSVESSASDTDGEMEIDARESVSNVEHKMKLESKKKSKQHKAAQTAAKLINNGLLEKKCKHKHKNKTSKNKTKGQDSCSLPDPPKKNSHTQTDVGELGVESGAQDNAEPLTKKRPPIYSFYEVTPNNNHGQPGSLGDKHYRCYHGMQKILTVTKKMKGSQTGLIGHLQTYFPAMFHLYSEFKAHLDRLPTVQELQITANIIPLDSKTTTDYIQALEVKTGPLIDTF</sequence>
<protein>
    <submittedName>
        <fullName evidence="2">Uncharacterized protein</fullName>
    </submittedName>
</protein>